<proteinExistence type="inferred from homology"/>
<evidence type="ECO:0000313" key="3">
    <source>
        <dbReference type="Proteomes" id="UP000095255"/>
    </source>
</evidence>
<dbReference type="RefSeq" id="WP_069701094.1">
    <property type="nucleotide sequence ID" value="NZ_MJAT01000003.1"/>
</dbReference>
<sequence>MFKKPAQRVDKVDTVIGPGTEFEGHIKATGIVRIDGKVTGKIETSGDVVIGDQGELKADVSANNITIGGKIFGNVNAKEKATILQKGFVEGDIETKNIAIEDGATFKGRCIMGEDKGNGFNAQKKEPIKAK</sequence>
<dbReference type="PANTHER" id="PTHR35024">
    <property type="entry name" value="HYPOTHETICAL CYTOSOLIC PROTEIN"/>
    <property type="match status" value="1"/>
</dbReference>
<dbReference type="AlphaFoldDB" id="A0A1E5L931"/>
<evidence type="ECO:0008006" key="4">
    <source>
        <dbReference type="Google" id="ProtNLM"/>
    </source>
</evidence>
<keyword evidence="3" id="KW-1185">Reference proteome</keyword>
<comment type="similarity">
    <text evidence="1">Belongs to the bactofilin family.</text>
</comment>
<dbReference type="EMBL" id="MJAT01000003">
    <property type="protein sequence ID" value="OEH86499.1"/>
    <property type="molecule type" value="Genomic_DNA"/>
</dbReference>
<protein>
    <recommendedName>
        <fullName evidence="4">Cell shape determination protein CcmA</fullName>
    </recommendedName>
</protein>
<accession>A0A1E5L931</accession>
<reference evidence="2 3" key="1">
    <citation type="submission" date="2016-09" db="EMBL/GenBank/DDBJ databases">
        <title>Desulfuribacillus arsenicus sp. nov., an obligately anaerobic, dissimilatory arsenic- and antimonate-reducing bacterium isolated from anoxic sediments.</title>
        <authorList>
            <person name="Abin C.A."/>
            <person name="Hollibaugh J.T."/>
        </authorList>
    </citation>
    <scope>NUCLEOTIDE SEQUENCE [LARGE SCALE GENOMIC DNA]</scope>
    <source>
        <strain evidence="2 3">MLFW-2</strain>
    </source>
</reference>
<dbReference type="PANTHER" id="PTHR35024:SF4">
    <property type="entry name" value="POLYMER-FORMING CYTOSKELETAL PROTEIN"/>
    <property type="match status" value="1"/>
</dbReference>
<dbReference type="Pfam" id="PF04519">
    <property type="entry name" value="Bactofilin"/>
    <property type="match status" value="1"/>
</dbReference>
<evidence type="ECO:0000313" key="2">
    <source>
        <dbReference type="EMBL" id="OEH86499.1"/>
    </source>
</evidence>
<comment type="caution">
    <text evidence="2">The sequence shown here is derived from an EMBL/GenBank/DDBJ whole genome shotgun (WGS) entry which is preliminary data.</text>
</comment>
<dbReference type="OrthoDB" id="9789407at2"/>
<name>A0A1E5L931_9FIRM</name>
<evidence type="ECO:0000256" key="1">
    <source>
        <dbReference type="ARBA" id="ARBA00044755"/>
    </source>
</evidence>
<dbReference type="InterPro" id="IPR007607">
    <property type="entry name" value="BacA/B"/>
</dbReference>
<dbReference type="Proteomes" id="UP000095255">
    <property type="component" value="Unassembled WGS sequence"/>
</dbReference>
<organism evidence="2 3">
    <name type="scientific">Desulfuribacillus stibiiarsenatis</name>
    <dbReference type="NCBI Taxonomy" id="1390249"/>
    <lineage>
        <taxon>Bacteria</taxon>
        <taxon>Bacillati</taxon>
        <taxon>Bacillota</taxon>
        <taxon>Desulfuribacillia</taxon>
        <taxon>Desulfuribacillales</taxon>
        <taxon>Desulfuribacillaceae</taxon>
        <taxon>Desulfuribacillus</taxon>
    </lineage>
</organism>
<dbReference type="STRING" id="1390249.BHU72_12860"/>
<gene>
    <name evidence="2" type="ORF">BHU72_12860</name>
</gene>